<evidence type="ECO:0000313" key="6">
    <source>
        <dbReference type="Proteomes" id="UP000238348"/>
    </source>
</evidence>
<proteinExistence type="inferred from homology"/>
<dbReference type="Gene3D" id="3.20.20.80">
    <property type="entry name" value="Glycosidases"/>
    <property type="match status" value="1"/>
</dbReference>
<name>A0A2L0ESE5_SORCE</name>
<dbReference type="AlphaFoldDB" id="A0A2L0ESE5"/>
<dbReference type="Pfam" id="PF00150">
    <property type="entry name" value="Cellulase"/>
    <property type="match status" value="1"/>
</dbReference>
<evidence type="ECO:0000313" key="5">
    <source>
        <dbReference type="EMBL" id="AUX42204.1"/>
    </source>
</evidence>
<evidence type="ECO:0000259" key="4">
    <source>
        <dbReference type="Pfam" id="PF00150"/>
    </source>
</evidence>
<dbReference type="InterPro" id="IPR001547">
    <property type="entry name" value="Glyco_hydro_5"/>
</dbReference>
<gene>
    <name evidence="5" type="ORF">SOCE26_036310</name>
</gene>
<dbReference type="Proteomes" id="UP000238348">
    <property type="component" value="Chromosome"/>
</dbReference>
<feature type="domain" description="Glycoside hydrolase family 5" evidence="4">
    <location>
        <begin position="98"/>
        <end position="343"/>
    </location>
</feature>
<dbReference type="PROSITE" id="PS51257">
    <property type="entry name" value="PROKAR_LIPOPROTEIN"/>
    <property type="match status" value="1"/>
</dbReference>
<evidence type="ECO:0000256" key="3">
    <source>
        <dbReference type="RuleBase" id="RU361153"/>
    </source>
</evidence>
<accession>A0A2L0ESE5</accession>
<dbReference type="EMBL" id="CP012673">
    <property type="protein sequence ID" value="AUX42204.1"/>
    <property type="molecule type" value="Genomic_DNA"/>
</dbReference>
<dbReference type="GO" id="GO:0009251">
    <property type="term" value="P:glucan catabolic process"/>
    <property type="evidence" value="ECO:0007669"/>
    <property type="project" value="TreeGrafter"/>
</dbReference>
<dbReference type="InterPro" id="IPR017853">
    <property type="entry name" value="GH"/>
</dbReference>
<dbReference type="PANTHER" id="PTHR34142:SF1">
    <property type="entry name" value="GLYCOSIDE HYDROLASE FAMILY 5 DOMAIN-CONTAINING PROTEIN"/>
    <property type="match status" value="1"/>
</dbReference>
<organism evidence="5 6">
    <name type="scientific">Sorangium cellulosum</name>
    <name type="common">Polyangium cellulosum</name>
    <dbReference type="NCBI Taxonomy" id="56"/>
    <lineage>
        <taxon>Bacteria</taxon>
        <taxon>Pseudomonadati</taxon>
        <taxon>Myxococcota</taxon>
        <taxon>Polyangia</taxon>
        <taxon>Polyangiales</taxon>
        <taxon>Polyangiaceae</taxon>
        <taxon>Sorangium</taxon>
    </lineage>
</organism>
<reference evidence="5 6" key="1">
    <citation type="submission" date="2015-09" db="EMBL/GenBank/DDBJ databases">
        <title>Sorangium comparison.</title>
        <authorList>
            <person name="Zaburannyi N."/>
            <person name="Bunk B."/>
            <person name="Overmann J."/>
            <person name="Mueller R."/>
        </authorList>
    </citation>
    <scope>NUCLEOTIDE SEQUENCE [LARGE SCALE GENOMIC DNA]</scope>
    <source>
        <strain evidence="5 6">So ce26</strain>
    </source>
</reference>
<evidence type="ECO:0000256" key="1">
    <source>
        <dbReference type="ARBA" id="ARBA00022801"/>
    </source>
</evidence>
<dbReference type="GO" id="GO:0004553">
    <property type="term" value="F:hydrolase activity, hydrolyzing O-glycosyl compounds"/>
    <property type="evidence" value="ECO:0007669"/>
    <property type="project" value="InterPro"/>
</dbReference>
<keyword evidence="2 3" id="KW-0326">Glycosidase</keyword>
<evidence type="ECO:0000256" key="2">
    <source>
        <dbReference type="ARBA" id="ARBA00023295"/>
    </source>
</evidence>
<dbReference type="SUPFAM" id="SSF51445">
    <property type="entry name" value="(Trans)glycosidases"/>
    <property type="match status" value="1"/>
</dbReference>
<keyword evidence="1 3" id="KW-0378">Hydrolase</keyword>
<comment type="similarity">
    <text evidence="3">Belongs to the glycosyl hydrolase 5 (cellulase A) family.</text>
</comment>
<protein>
    <submittedName>
        <fullName evidence="5">Cellulase</fullName>
    </submittedName>
</protein>
<dbReference type="PANTHER" id="PTHR34142">
    <property type="entry name" value="ENDO-BETA-1,4-GLUCANASE A"/>
    <property type="match status" value="1"/>
</dbReference>
<dbReference type="RefSeq" id="WP_234023786.1">
    <property type="nucleotide sequence ID" value="NZ_CP012673.1"/>
</dbReference>
<sequence length="381" mass="40813">MRKAVAWGVVGAGLAVLGACRGEDAEKTRETGIAGNAAAGANAPVGAELLGQPLSMRGVSLAGAEFAVDPFGKGNLPGTPGVHYHYPDPAFSKGYTSADYFLAKGMNTFRVPFRWERLQPVRNQPLNAAELNRLTTTVNNLVAKGAYVVLDVHNYARYGTGVVGAEVPIADFAEFWGRVAVEFKGNTKVVFALMNEPHDMPTEVWIEAANAAIVSIRNTGATNLILVPGNGWSGAHSFNATFYGTSNAEALLKIVDPKQYVAFEVHQHLDGDSSGKSATCVSETVGVERLQVFTEWLRKHRKKGFLGEFSGGSGAVCLKAITNVVVYLEQNKDVYVGWTYWAAGPAWDSYFTSLEPRGGVDTPQMISLQAHLSASVKASVK</sequence>